<feature type="compositionally biased region" description="Basic residues" evidence="5">
    <location>
        <begin position="510"/>
        <end position="519"/>
    </location>
</feature>
<sequence length="1234" mass="138340">ISTTVNKSLECRDDLRLGKIIATVLHNDNDHDYSIKELPCQPEAMVENKPIQTLTCRRQMITKHNSLCRDFPSPSCQSVQREKNLSNLSQSLWGRKETSEKSGNPNLTIDEDSGFRLISNRPDAEGIPEDVNIEITKDICDNQISNTVNTELPLCTPENKGDAQKIEDGTTEVCAISMKELPLASDELSTEKQAFPPRSSNCSDLGRSRRNIVPPQRFSSYVTEPRMMYFAACFPESNLIRRVSKDKVLKDTDGENSAPERERDESFTESVDKEPSNAVSNIKKLDEDEQDCDKPNEMKQVTTTSRTGNLSIGAEGKAVEGSKTKWISPRRTKQHVVSRPHARSKSSDSPHSDDHNSHLQRDHSKDILENNHTFENAPGSSECHLVSQYTSPIRLMYVSPVACENGIRYTLKSVVPGSTDEGETFDPCEESSWGGTINTALKEIAPLTSCITQDENSLHKTSVATDDESSPDPLNGKEECPMVSEITSSPLKRKPGRPKKLGPQIEKPAKRPIGRPPKHKDKDSKCSDDKGNTKSISDNSTAILCEDKDERTNKNLKITVVYGRSRRIRRLVSEDDGNLRKDQQTEHQDDGGQKCELNGNVLALSANDSSDKLPEGQAKNFKFVGPMKDRKCAPPPSNEPKCDKQKGPVAMRKPGRPPKVKISGISVTVTTVSPKQRKIRINSEITESDKEQPQQEKTIVLDDKPSKEQTTISSDARHEGMTQNVEDGKMSKKTPVVALRHSARERKPSIHLLHSVATSRTFSHSNALLRRSRKLLLNKASSEPNQIKSPENSIREAPVIPERVSSHRRGPDLSFFSGVSADSIFTSNEALKWWPTSASSETLNEELSRRIQLMSDTWIADAVESSKSCPAEMETDLGERMCSAMNDLPKNSASAVKMLFQKHCNMDDLCAWFMQTTETQSLAIVTKTSTRNPYEIIQFNPNRVCKRIDVRPSPQAERLRKHVKKFAKIVPKSPVMHLQAQERISRNGRLHVKRRLFAQRSSTIAGIVHKWCLWSRGKPFSKYRSTLLRVKSKFMTRKRSSKSTNWKSDRVDGASSGALHKNAMTPAKGSQLQEYHASLSVDTGCYSLNSSVLGEIESTAQRVKNTKGTTHDERDARARSKQWRPGTIRECRVFLKKINSPETKSTVEECNLCTVQLRDISSSEYGLPASADHGEETTEPTKPENVRNERIRRTTRNLSSQYPKELWVQTMERKVKRKSNDKSEAQPAKNGKTI</sequence>
<accession>A0A9Q1IGK7</accession>
<feature type="region of interest" description="Disordered" evidence="5">
    <location>
        <begin position="249"/>
        <end position="359"/>
    </location>
</feature>
<dbReference type="AlphaFoldDB" id="A0A9Q1IGK7"/>
<feature type="region of interest" description="Disordered" evidence="5">
    <location>
        <begin position="1101"/>
        <end position="1121"/>
    </location>
</feature>
<feature type="compositionally biased region" description="Basic and acidic residues" evidence="5">
    <location>
        <begin position="249"/>
        <end position="275"/>
    </location>
</feature>
<dbReference type="Pfam" id="PF15090">
    <property type="entry name" value="DUF4553"/>
    <property type="match status" value="1"/>
</dbReference>
<dbReference type="PANTHER" id="PTHR21545">
    <property type="entry name" value="TRANSCRIPTION FACTOR MLR1/2"/>
    <property type="match status" value="1"/>
</dbReference>
<feature type="region of interest" description="Disordered" evidence="5">
    <location>
        <begin position="574"/>
        <end position="594"/>
    </location>
</feature>
<name>A0A9Q1IGK7_SYNKA</name>
<dbReference type="GO" id="GO:0006357">
    <property type="term" value="P:regulation of transcription by RNA polymerase II"/>
    <property type="evidence" value="ECO:0007669"/>
    <property type="project" value="TreeGrafter"/>
</dbReference>
<evidence type="ECO:0000256" key="1">
    <source>
        <dbReference type="ARBA" id="ARBA00023015"/>
    </source>
</evidence>
<keyword evidence="1" id="KW-0805">Transcription regulation</keyword>
<reference evidence="6" key="1">
    <citation type="journal article" date="2023" name="Science">
        <title>Genome structures resolve the early diversification of teleost fishes.</title>
        <authorList>
            <person name="Parey E."/>
            <person name="Louis A."/>
            <person name="Montfort J."/>
            <person name="Bouchez O."/>
            <person name="Roques C."/>
            <person name="Iampietro C."/>
            <person name="Lluch J."/>
            <person name="Castinel A."/>
            <person name="Donnadieu C."/>
            <person name="Desvignes T."/>
            <person name="Floi Bucao C."/>
            <person name="Jouanno E."/>
            <person name="Wen M."/>
            <person name="Mejri S."/>
            <person name="Dirks R."/>
            <person name="Jansen H."/>
            <person name="Henkel C."/>
            <person name="Chen W.J."/>
            <person name="Zahm M."/>
            <person name="Cabau C."/>
            <person name="Klopp C."/>
            <person name="Thompson A.W."/>
            <person name="Robinson-Rechavi M."/>
            <person name="Braasch I."/>
            <person name="Lecointre G."/>
            <person name="Bobe J."/>
            <person name="Postlethwait J.H."/>
            <person name="Berthelot C."/>
            <person name="Roest Crollius H."/>
            <person name="Guiguen Y."/>
        </authorList>
    </citation>
    <scope>NUCLEOTIDE SEQUENCE</scope>
    <source>
        <strain evidence="6">WJC10195</strain>
    </source>
</reference>
<dbReference type="EMBL" id="JAINUF010000016">
    <property type="protein sequence ID" value="KAJ8339795.1"/>
    <property type="molecule type" value="Genomic_DNA"/>
</dbReference>
<dbReference type="PANTHER" id="PTHR21545:SF10">
    <property type="entry name" value="LIGAND-DEPENDENT NUCLEAR RECEPTOR COREPRESSOR-LIKE PROTEIN"/>
    <property type="match status" value="1"/>
</dbReference>
<keyword evidence="2" id="KW-0238">DNA-binding</keyword>
<evidence type="ECO:0000313" key="7">
    <source>
        <dbReference type="Proteomes" id="UP001152622"/>
    </source>
</evidence>
<feature type="compositionally biased region" description="Basic and acidic residues" evidence="5">
    <location>
        <begin position="1172"/>
        <end position="1192"/>
    </location>
</feature>
<feature type="non-terminal residue" evidence="6">
    <location>
        <position position="1"/>
    </location>
</feature>
<evidence type="ECO:0000256" key="5">
    <source>
        <dbReference type="SAM" id="MobiDB-lite"/>
    </source>
</evidence>
<evidence type="ECO:0000256" key="3">
    <source>
        <dbReference type="ARBA" id="ARBA00023163"/>
    </source>
</evidence>
<protein>
    <submittedName>
        <fullName evidence="6">Uncharacterized protein</fullName>
    </submittedName>
</protein>
<dbReference type="GO" id="GO:0005634">
    <property type="term" value="C:nucleus"/>
    <property type="evidence" value="ECO:0007669"/>
    <property type="project" value="TreeGrafter"/>
</dbReference>
<feature type="compositionally biased region" description="Basic and acidic residues" evidence="5">
    <location>
        <begin position="345"/>
        <end position="359"/>
    </location>
</feature>
<dbReference type="InterPro" id="IPR028104">
    <property type="entry name" value="DUF4553"/>
</dbReference>
<feature type="compositionally biased region" description="Basic and acidic residues" evidence="5">
    <location>
        <begin position="1109"/>
        <end position="1118"/>
    </location>
</feature>
<keyword evidence="7" id="KW-1185">Reference proteome</keyword>
<feature type="compositionally biased region" description="Basic and acidic residues" evidence="5">
    <location>
        <begin position="574"/>
        <end position="593"/>
    </location>
</feature>
<feature type="compositionally biased region" description="Polar residues" evidence="5">
    <location>
        <begin position="299"/>
        <end position="310"/>
    </location>
</feature>
<feature type="region of interest" description="Disordered" evidence="5">
    <location>
        <begin position="1038"/>
        <end position="1061"/>
    </location>
</feature>
<dbReference type="OrthoDB" id="9941983at2759"/>
<feature type="compositionally biased region" description="Basic and acidic residues" evidence="5">
    <location>
        <begin position="520"/>
        <end position="532"/>
    </location>
</feature>
<feature type="region of interest" description="Disordered" evidence="5">
    <location>
        <begin position="1165"/>
        <end position="1234"/>
    </location>
</feature>
<feature type="compositionally biased region" description="Basic residues" evidence="5">
    <location>
        <begin position="491"/>
        <end position="500"/>
    </location>
</feature>
<evidence type="ECO:0000313" key="6">
    <source>
        <dbReference type="EMBL" id="KAJ8339795.1"/>
    </source>
</evidence>
<dbReference type="GO" id="GO:0003677">
    <property type="term" value="F:DNA binding"/>
    <property type="evidence" value="ECO:0007669"/>
    <property type="project" value="UniProtKB-KW"/>
</dbReference>
<feature type="region of interest" description="Disordered" evidence="5">
    <location>
        <begin position="90"/>
        <end position="114"/>
    </location>
</feature>
<proteinExistence type="predicted"/>
<evidence type="ECO:0000256" key="2">
    <source>
        <dbReference type="ARBA" id="ARBA00023125"/>
    </source>
</evidence>
<keyword evidence="3" id="KW-0804">Transcription</keyword>
<feature type="region of interest" description="Disordered" evidence="5">
    <location>
        <begin position="458"/>
        <end position="537"/>
    </location>
</feature>
<dbReference type="Proteomes" id="UP001152622">
    <property type="component" value="Chromosome 16"/>
</dbReference>
<keyword evidence="4" id="KW-0539">Nucleus</keyword>
<comment type="caution">
    <text evidence="6">The sequence shown here is derived from an EMBL/GenBank/DDBJ whole genome shotgun (WGS) entry which is preliminary data.</text>
</comment>
<feature type="region of interest" description="Disordered" evidence="5">
    <location>
        <begin position="187"/>
        <end position="210"/>
    </location>
</feature>
<organism evidence="6 7">
    <name type="scientific">Synaphobranchus kaupii</name>
    <name type="common">Kaup's arrowtooth eel</name>
    <dbReference type="NCBI Taxonomy" id="118154"/>
    <lineage>
        <taxon>Eukaryota</taxon>
        <taxon>Metazoa</taxon>
        <taxon>Chordata</taxon>
        <taxon>Craniata</taxon>
        <taxon>Vertebrata</taxon>
        <taxon>Euteleostomi</taxon>
        <taxon>Actinopterygii</taxon>
        <taxon>Neopterygii</taxon>
        <taxon>Teleostei</taxon>
        <taxon>Anguilliformes</taxon>
        <taxon>Synaphobranchidae</taxon>
        <taxon>Synaphobranchus</taxon>
    </lineage>
</organism>
<gene>
    <name evidence="6" type="ORF">SKAU_G00344280</name>
</gene>
<evidence type="ECO:0000256" key="4">
    <source>
        <dbReference type="ARBA" id="ARBA00023242"/>
    </source>
</evidence>
<feature type="compositionally biased region" description="Basic residues" evidence="5">
    <location>
        <begin position="328"/>
        <end position="344"/>
    </location>
</feature>
<feature type="region of interest" description="Disordered" evidence="5">
    <location>
        <begin position="626"/>
        <end position="659"/>
    </location>
</feature>